<organism evidence="3 4">
    <name type="scientific">Lupinus angustifolius</name>
    <name type="common">Narrow-leaved blue lupine</name>
    <dbReference type="NCBI Taxonomy" id="3871"/>
    <lineage>
        <taxon>Eukaryota</taxon>
        <taxon>Viridiplantae</taxon>
        <taxon>Streptophyta</taxon>
        <taxon>Embryophyta</taxon>
        <taxon>Tracheophyta</taxon>
        <taxon>Spermatophyta</taxon>
        <taxon>Magnoliopsida</taxon>
        <taxon>eudicotyledons</taxon>
        <taxon>Gunneridae</taxon>
        <taxon>Pentapetalae</taxon>
        <taxon>rosids</taxon>
        <taxon>fabids</taxon>
        <taxon>Fabales</taxon>
        <taxon>Fabaceae</taxon>
        <taxon>Papilionoideae</taxon>
        <taxon>50 kb inversion clade</taxon>
        <taxon>genistoids sensu lato</taxon>
        <taxon>core genistoids</taxon>
        <taxon>Genisteae</taxon>
        <taxon>Lupinus</taxon>
    </lineage>
</organism>
<sequence>MAIANKFIALLIFALVIISMLQTMVMASQGHGGNHYDNKSKYGPGSLKSYRK</sequence>
<reference evidence="3 4" key="1">
    <citation type="journal article" date="2017" name="Plant Biotechnol. J.">
        <title>A comprehensive draft genome sequence for lupin (Lupinus angustifolius), an emerging health food: insights into plant-microbe interactions and legume evolution.</title>
        <authorList>
            <person name="Hane J.K."/>
            <person name="Ming Y."/>
            <person name="Kamphuis L.G."/>
            <person name="Nelson M.N."/>
            <person name="Garg G."/>
            <person name="Atkins C.A."/>
            <person name="Bayer P.E."/>
            <person name="Bravo A."/>
            <person name="Bringans S."/>
            <person name="Cannon S."/>
            <person name="Edwards D."/>
            <person name="Foley R."/>
            <person name="Gao L.L."/>
            <person name="Harrison M.J."/>
            <person name="Huang W."/>
            <person name="Hurgobin B."/>
            <person name="Li S."/>
            <person name="Liu C.W."/>
            <person name="McGrath A."/>
            <person name="Morahan G."/>
            <person name="Murray J."/>
            <person name="Weller J."/>
            <person name="Jian J."/>
            <person name="Singh K.B."/>
        </authorList>
    </citation>
    <scope>NUCLEOTIDE SEQUENCE [LARGE SCALE GENOMIC DNA]</scope>
    <source>
        <strain evidence="4">cv. Tanjil</strain>
        <tissue evidence="3">Whole plant</tissue>
    </source>
</reference>
<dbReference type="Gramene" id="OIW21158">
    <property type="protein sequence ID" value="OIW21158"/>
    <property type="gene ID" value="TanjilG_29932"/>
</dbReference>
<protein>
    <submittedName>
        <fullName evidence="3">Uncharacterized protein</fullName>
    </submittedName>
</protein>
<evidence type="ECO:0000256" key="1">
    <source>
        <dbReference type="SAM" id="MobiDB-lite"/>
    </source>
</evidence>
<keyword evidence="2" id="KW-0732">Signal</keyword>
<evidence type="ECO:0000313" key="4">
    <source>
        <dbReference type="Proteomes" id="UP000188354"/>
    </source>
</evidence>
<name>A0A394DD51_LUPAN</name>
<dbReference type="EMBL" id="MLAU01020105">
    <property type="protein sequence ID" value="OIW21158.1"/>
    <property type="molecule type" value="Genomic_DNA"/>
</dbReference>
<proteinExistence type="predicted"/>
<accession>A0A394DD51</accession>
<keyword evidence="4" id="KW-1185">Reference proteome</keyword>
<comment type="caution">
    <text evidence="3">The sequence shown here is derived from an EMBL/GenBank/DDBJ whole genome shotgun (WGS) entry which is preliminary data.</text>
</comment>
<dbReference type="Proteomes" id="UP000188354">
    <property type="component" value="Unassembled WGS sequence"/>
</dbReference>
<feature type="region of interest" description="Disordered" evidence="1">
    <location>
        <begin position="30"/>
        <end position="52"/>
    </location>
</feature>
<evidence type="ECO:0000313" key="3">
    <source>
        <dbReference type="EMBL" id="OIW21158.1"/>
    </source>
</evidence>
<dbReference type="AlphaFoldDB" id="A0A394DD51"/>
<feature type="chain" id="PRO_5017434837" evidence="2">
    <location>
        <begin position="28"/>
        <end position="52"/>
    </location>
</feature>
<evidence type="ECO:0000256" key="2">
    <source>
        <dbReference type="SAM" id="SignalP"/>
    </source>
</evidence>
<feature type="signal peptide" evidence="2">
    <location>
        <begin position="1"/>
        <end position="27"/>
    </location>
</feature>
<gene>
    <name evidence="3" type="ORF">TanjilG_29932</name>
</gene>